<evidence type="ECO:0000256" key="5">
    <source>
        <dbReference type="ARBA" id="ARBA00022753"/>
    </source>
</evidence>
<keyword evidence="5" id="KW-0967">Endosome</keyword>
<feature type="transmembrane region" description="Helical" evidence="11">
    <location>
        <begin position="165"/>
        <end position="182"/>
    </location>
</feature>
<dbReference type="Proteomes" id="UP001165740">
    <property type="component" value="Chromosome 7"/>
</dbReference>
<organism evidence="12 13">
    <name type="scientific">Biomphalaria glabrata</name>
    <name type="common">Bloodfluke planorb</name>
    <name type="synonym">Freshwater snail</name>
    <dbReference type="NCBI Taxonomy" id="6526"/>
    <lineage>
        <taxon>Eukaryota</taxon>
        <taxon>Metazoa</taxon>
        <taxon>Spiralia</taxon>
        <taxon>Lophotrochozoa</taxon>
        <taxon>Mollusca</taxon>
        <taxon>Gastropoda</taxon>
        <taxon>Heterobranchia</taxon>
        <taxon>Euthyneura</taxon>
        <taxon>Panpulmonata</taxon>
        <taxon>Hygrophila</taxon>
        <taxon>Lymnaeoidea</taxon>
        <taxon>Planorbidae</taxon>
        <taxon>Biomphalaria</taxon>
    </lineage>
</organism>
<dbReference type="OMA" id="AHVEYVW"/>
<proteinExistence type="inferred from homology"/>
<keyword evidence="9 11" id="KW-0472">Membrane</keyword>
<evidence type="ECO:0000256" key="9">
    <source>
        <dbReference type="ARBA" id="ARBA00023136"/>
    </source>
</evidence>
<feature type="transmembrane region" description="Helical" evidence="11">
    <location>
        <begin position="62"/>
        <end position="87"/>
    </location>
</feature>
<keyword evidence="8" id="KW-0770">Synapse</keyword>
<keyword evidence="10" id="KW-0968">Cytoplasmic vesicle</keyword>
<reference evidence="13" key="1">
    <citation type="submission" date="2025-08" db="UniProtKB">
        <authorList>
            <consortium name="RefSeq"/>
        </authorList>
    </citation>
    <scope>IDENTIFICATION</scope>
</reference>
<keyword evidence="4 11" id="KW-0812">Transmembrane</keyword>
<dbReference type="GO" id="GO:0031901">
    <property type="term" value="C:early endosome membrane"/>
    <property type="evidence" value="ECO:0007669"/>
    <property type="project" value="UniProtKB-SubCell"/>
</dbReference>
<evidence type="ECO:0000256" key="10">
    <source>
        <dbReference type="ARBA" id="ARBA00023329"/>
    </source>
</evidence>
<protein>
    <submittedName>
        <fullName evidence="13">Transmembrane protein 163-like isoform X1</fullName>
    </submittedName>
</protein>
<dbReference type="InterPro" id="IPR026765">
    <property type="entry name" value="Tmem163"/>
</dbReference>
<feature type="transmembrane region" description="Helical" evidence="11">
    <location>
        <begin position="93"/>
        <end position="112"/>
    </location>
</feature>
<dbReference type="OrthoDB" id="5980560at2759"/>
<dbReference type="GO" id="GO:0030672">
    <property type="term" value="C:synaptic vesicle membrane"/>
    <property type="evidence" value="ECO:0007669"/>
    <property type="project" value="UniProtKB-SubCell"/>
</dbReference>
<evidence type="ECO:0000313" key="12">
    <source>
        <dbReference type="Proteomes" id="UP001165740"/>
    </source>
</evidence>
<name>A0A9W3AXD8_BIOGL</name>
<accession>A0A9W3AXD8</accession>
<dbReference type="RefSeq" id="XP_055891891.1">
    <property type="nucleotide sequence ID" value="XM_056035916.1"/>
</dbReference>
<evidence type="ECO:0000313" key="13">
    <source>
        <dbReference type="RefSeq" id="XP_055891891.1"/>
    </source>
</evidence>
<keyword evidence="12" id="KW-1185">Reference proteome</keyword>
<comment type="similarity">
    <text evidence="3">Belongs to the TMEM163 family.</text>
</comment>
<evidence type="ECO:0000256" key="3">
    <source>
        <dbReference type="ARBA" id="ARBA00008731"/>
    </source>
</evidence>
<dbReference type="Gene3D" id="1.20.1510.10">
    <property type="entry name" value="Cation efflux protein transmembrane domain"/>
    <property type="match status" value="1"/>
</dbReference>
<dbReference type="GeneID" id="106057393"/>
<dbReference type="AlphaFoldDB" id="A0A9W3AXD8"/>
<dbReference type="InterPro" id="IPR027469">
    <property type="entry name" value="Cation_efflux_TMD_sf"/>
</dbReference>
<gene>
    <name evidence="13" type="primary">LOC106057393</name>
</gene>
<keyword evidence="7 11" id="KW-1133">Transmembrane helix</keyword>
<evidence type="ECO:0000256" key="7">
    <source>
        <dbReference type="ARBA" id="ARBA00022989"/>
    </source>
</evidence>
<feature type="transmembrane region" description="Helical" evidence="11">
    <location>
        <begin position="132"/>
        <end position="153"/>
    </location>
</feature>
<dbReference type="PANTHER" id="PTHR31937">
    <property type="entry name" value="TRANSMEMBRANE PROTEIN 163"/>
    <property type="match status" value="1"/>
</dbReference>
<evidence type="ECO:0000256" key="1">
    <source>
        <dbReference type="ARBA" id="ARBA00004146"/>
    </source>
</evidence>
<dbReference type="PANTHER" id="PTHR31937:SF2">
    <property type="entry name" value="TRANSMEMBRANE PROTEIN 163"/>
    <property type="match status" value="1"/>
</dbReference>
<comment type="subcellular location">
    <subcellularLocation>
        <location evidence="2">Cytoplasmic vesicle</location>
        <location evidence="2">Secretory vesicle</location>
        <location evidence="2">Synaptic vesicle membrane</location>
        <topology evidence="2">Multi-pass membrane protein</topology>
    </subcellularLocation>
    <subcellularLocation>
        <location evidence="1">Early endosome membrane</location>
    </subcellularLocation>
</comment>
<sequence>MDKQEESTQYLEYREIMVLSSSYNSVYNTLQVTEAKNGEIENGEADNATNLNSSKGNQLRTAALVVSWLSVLFAFFTGVAAIVLGQLWENQSLFGYGLDGVLDSLSSVAVLWRFYGSGTSAVAEAKERKACIVIAVFFFASALSLIVKSTVAIVNNTKEDEESRIFSDTFSVVCGSVAFGLASSKVYIGRKLESRSLLTDSIITYVGSVMSFLGVLGLELYRSDDRVWYLDAVFGLVCGFFLCAFGMKLMVDMTCHYKNKEPLLTAS</sequence>
<feature type="transmembrane region" description="Helical" evidence="11">
    <location>
        <begin position="227"/>
        <end position="251"/>
    </location>
</feature>
<evidence type="ECO:0000256" key="2">
    <source>
        <dbReference type="ARBA" id="ARBA00004644"/>
    </source>
</evidence>
<dbReference type="SUPFAM" id="SSF161111">
    <property type="entry name" value="Cation efflux protein transmembrane domain-like"/>
    <property type="match status" value="1"/>
</dbReference>
<evidence type="ECO:0000256" key="6">
    <source>
        <dbReference type="ARBA" id="ARBA00022833"/>
    </source>
</evidence>
<evidence type="ECO:0000256" key="8">
    <source>
        <dbReference type="ARBA" id="ARBA00023018"/>
    </source>
</evidence>
<keyword evidence="6" id="KW-0862">Zinc</keyword>
<evidence type="ECO:0000256" key="4">
    <source>
        <dbReference type="ARBA" id="ARBA00022692"/>
    </source>
</evidence>
<feature type="transmembrane region" description="Helical" evidence="11">
    <location>
        <begin position="202"/>
        <end position="221"/>
    </location>
</feature>
<evidence type="ECO:0000256" key="11">
    <source>
        <dbReference type="SAM" id="Phobius"/>
    </source>
</evidence>